<protein>
    <submittedName>
        <fullName evidence="8">Hedgehog acyltransferase</fullName>
    </submittedName>
</protein>
<dbReference type="GO" id="GO:0016409">
    <property type="term" value="F:palmitoyltransferase activity"/>
    <property type="evidence" value="ECO:0007669"/>
    <property type="project" value="TreeGrafter"/>
</dbReference>
<feature type="transmembrane region" description="Helical" evidence="7">
    <location>
        <begin position="236"/>
        <end position="259"/>
    </location>
</feature>
<dbReference type="Pfam" id="PF03062">
    <property type="entry name" value="MBOAT"/>
    <property type="match status" value="1"/>
</dbReference>
<feature type="transmembrane region" description="Helical" evidence="7">
    <location>
        <begin position="161"/>
        <end position="179"/>
    </location>
</feature>
<dbReference type="GeneTree" id="ENSGT00530000063629"/>
<evidence type="ECO:0000256" key="7">
    <source>
        <dbReference type="SAM" id="Phobius"/>
    </source>
</evidence>
<dbReference type="AlphaFoldDB" id="A0A8C4SXN6"/>
<evidence type="ECO:0000256" key="5">
    <source>
        <dbReference type="ARBA" id="ARBA00023136"/>
    </source>
</evidence>
<evidence type="ECO:0000256" key="4">
    <source>
        <dbReference type="ARBA" id="ARBA00022989"/>
    </source>
</evidence>
<proteinExistence type="inferred from homology"/>
<feature type="transmembrane region" description="Helical" evidence="7">
    <location>
        <begin position="392"/>
        <end position="414"/>
    </location>
</feature>
<keyword evidence="2 7" id="KW-0812">Transmembrane</keyword>
<sequence>MQSAVKYYFLLLQDPTDFEWSFWMDWGKRHLAWYFLCHVFISLVTKTLIPKFRVVFLMLYGVFVCFFLLGVRGLAMVLLHMMISFSVALLRKPLLCWLCSLMLLYTLHLPFFEEIQRSWYKTENEYYLLLFSLAMCCLRYTSFSLEYCWQQTGQRSSLQCFFAYLFYYPLFHNGPIITYKEFISQIQKEKTSSTKITFGIIVWTIARIFTWWLLAECMIHFLYIHAILSNEALLEVVSFWALGGLALAQVLFFYVKYLVLYGIPSLIVRIDGLEPPELPRCVSTMHSFTGMWRYFDNCACLFVFNSRYIYVPMGGSHHGLLGKMFSSALAFGFVYYWHGAHDYLFSWALLNWIGLMIEYGVKKILVTLLYYVPCYLFSFAENVLSYEMTQRAFGILSAISTAMLILSNLVFLGGNHVGKIYWQRIFIQGERRNLYCILHGHSLSFADICVNETGSGP</sequence>
<dbReference type="GO" id="GO:0005789">
    <property type="term" value="C:endoplasmic reticulum membrane"/>
    <property type="evidence" value="ECO:0007669"/>
    <property type="project" value="UniProtKB-SubCell"/>
</dbReference>
<feature type="transmembrane region" description="Helical" evidence="7">
    <location>
        <begin position="94"/>
        <end position="112"/>
    </location>
</feature>
<keyword evidence="9" id="KW-1185">Reference proteome</keyword>
<feature type="transmembrane region" description="Helical" evidence="7">
    <location>
        <begin position="368"/>
        <end position="386"/>
    </location>
</feature>
<evidence type="ECO:0000256" key="2">
    <source>
        <dbReference type="ARBA" id="ARBA00022692"/>
    </source>
</evidence>
<evidence type="ECO:0000256" key="1">
    <source>
        <dbReference type="ARBA" id="ARBA00004477"/>
    </source>
</evidence>
<feature type="transmembrane region" description="Helical" evidence="7">
    <location>
        <begin position="320"/>
        <end position="338"/>
    </location>
</feature>
<gene>
    <name evidence="8" type="primary">HHAT</name>
</gene>
<dbReference type="PANTHER" id="PTHR13285">
    <property type="entry name" value="ACYLTRANSFERASE"/>
    <property type="match status" value="1"/>
</dbReference>
<evidence type="ECO:0000313" key="8">
    <source>
        <dbReference type="Ensembl" id="ENSECRP00000023102.1"/>
    </source>
</evidence>
<evidence type="ECO:0000256" key="3">
    <source>
        <dbReference type="ARBA" id="ARBA00022824"/>
    </source>
</evidence>
<evidence type="ECO:0000313" key="9">
    <source>
        <dbReference type="Proteomes" id="UP000694620"/>
    </source>
</evidence>
<feature type="transmembrane region" description="Helical" evidence="7">
    <location>
        <begin position="31"/>
        <end position="49"/>
    </location>
</feature>
<feature type="transmembrane region" description="Helical" evidence="7">
    <location>
        <begin position="200"/>
        <end position="224"/>
    </location>
</feature>
<reference evidence="8" key="2">
    <citation type="submission" date="2025-08" db="UniProtKB">
        <authorList>
            <consortium name="Ensembl"/>
        </authorList>
    </citation>
    <scope>IDENTIFICATION</scope>
</reference>
<comment type="subcellular location">
    <subcellularLocation>
        <location evidence="1">Endoplasmic reticulum membrane</location>
        <topology evidence="1">Multi-pass membrane protein</topology>
    </subcellularLocation>
</comment>
<dbReference type="InterPro" id="IPR051085">
    <property type="entry name" value="MB_O-acyltransferase"/>
</dbReference>
<name>A0A8C4SXN6_ERPCA</name>
<reference evidence="8" key="1">
    <citation type="submission" date="2021-06" db="EMBL/GenBank/DDBJ databases">
        <authorList>
            <consortium name="Wellcome Sanger Institute Data Sharing"/>
        </authorList>
    </citation>
    <scope>NUCLEOTIDE SEQUENCE [LARGE SCALE GENOMIC DNA]</scope>
</reference>
<accession>A0A8C4SXN6</accession>
<dbReference type="PANTHER" id="PTHR13285:SF20">
    <property type="entry name" value="PROTEIN-CYSTEINE N-PALMITOYLTRANSFERASE HHAT"/>
    <property type="match status" value="1"/>
</dbReference>
<feature type="transmembrane region" description="Helical" evidence="7">
    <location>
        <begin position="56"/>
        <end position="82"/>
    </location>
</feature>
<feature type="transmembrane region" description="Helical" evidence="7">
    <location>
        <begin position="124"/>
        <end position="141"/>
    </location>
</feature>
<keyword evidence="4 7" id="KW-1133">Transmembrane helix</keyword>
<dbReference type="Proteomes" id="UP000694620">
    <property type="component" value="Chromosome 15"/>
</dbReference>
<reference evidence="8" key="3">
    <citation type="submission" date="2025-09" db="UniProtKB">
        <authorList>
            <consortium name="Ensembl"/>
        </authorList>
    </citation>
    <scope>IDENTIFICATION</scope>
</reference>
<organism evidence="8 9">
    <name type="scientific">Erpetoichthys calabaricus</name>
    <name type="common">Rope fish</name>
    <name type="synonym">Calamoichthys calabaricus</name>
    <dbReference type="NCBI Taxonomy" id="27687"/>
    <lineage>
        <taxon>Eukaryota</taxon>
        <taxon>Metazoa</taxon>
        <taxon>Chordata</taxon>
        <taxon>Craniata</taxon>
        <taxon>Vertebrata</taxon>
        <taxon>Euteleostomi</taxon>
        <taxon>Actinopterygii</taxon>
        <taxon>Polypteriformes</taxon>
        <taxon>Polypteridae</taxon>
        <taxon>Erpetoichthys</taxon>
    </lineage>
</organism>
<dbReference type="InterPro" id="IPR004299">
    <property type="entry name" value="MBOAT_fam"/>
</dbReference>
<dbReference type="Ensembl" id="ENSECRT00000023602.1">
    <property type="protein sequence ID" value="ENSECRP00000023102.1"/>
    <property type="gene ID" value="ENSECRG00000015287.1"/>
</dbReference>
<evidence type="ECO:0000256" key="6">
    <source>
        <dbReference type="ARBA" id="ARBA00038268"/>
    </source>
</evidence>
<keyword evidence="5 7" id="KW-0472">Membrane</keyword>
<comment type="similarity">
    <text evidence="6">Belongs to the membrane-bound acyltransferase family. HHAT subfamily.</text>
</comment>
<keyword evidence="3" id="KW-0256">Endoplasmic reticulum</keyword>